<proteinExistence type="predicted"/>
<evidence type="ECO:0000313" key="3">
    <source>
        <dbReference type="Proteomes" id="UP001152759"/>
    </source>
</evidence>
<feature type="domain" description="Phospholipase A2-like" evidence="1">
    <location>
        <begin position="23"/>
        <end position="86"/>
    </location>
</feature>
<dbReference type="GO" id="GO:0006644">
    <property type="term" value="P:phospholipid metabolic process"/>
    <property type="evidence" value="ECO:0007669"/>
    <property type="project" value="InterPro"/>
</dbReference>
<sequence length="216" mass="23554">MKATKRHGRGLLNKLIDLLPIEAHLPGDYRYCGPGTKLKQRLARGDPPINGLDAACKDHDIAYSNTSDTNERNKADRQLADRAWERVKAADSSLGERAAAYAVTNAMKLKAKLGMGCRKKKVARGAGAPKVKKTKKAKAKKRVAARIIPVPKTGRGLKAALRRIGLSPQSIDPTARKIESTIAGKSKEVGLGKGLYLRPYRSGYGLYLRPWSSDLN</sequence>
<reference evidence="2" key="1">
    <citation type="submission" date="2021-12" db="EMBL/GenBank/DDBJ databases">
        <authorList>
            <person name="King R."/>
        </authorList>
    </citation>
    <scope>NUCLEOTIDE SEQUENCE</scope>
</reference>
<dbReference type="AlphaFoldDB" id="A0A9P0AD92"/>
<keyword evidence="3" id="KW-1185">Reference proteome</keyword>
<evidence type="ECO:0000313" key="2">
    <source>
        <dbReference type="EMBL" id="CAH0389294.1"/>
    </source>
</evidence>
<evidence type="ECO:0000259" key="1">
    <source>
        <dbReference type="Pfam" id="PF08398"/>
    </source>
</evidence>
<protein>
    <recommendedName>
        <fullName evidence="1">Phospholipase A2-like domain-containing protein</fullName>
    </recommendedName>
</protein>
<accession>A0A9P0AD92</accession>
<dbReference type="EMBL" id="OU963865">
    <property type="protein sequence ID" value="CAH0389294.1"/>
    <property type="molecule type" value="Genomic_DNA"/>
</dbReference>
<dbReference type="Gene3D" id="1.20.90.10">
    <property type="entry name" value="Phospholipase A2 domain"/>
    <property type="match status" value="1"/>
</dbReference>
<dbReference type="Proteomes" id="UP001152759">
    <property type="component" value="Chromosome 4"/>
</dbReference>
<dbReference type="GO" id="GO:0005198">
    <property type="term" value="F:structural molecule activity"/>
    <property type="evidence" value="ECO:0007669"/>
    <property type="project" value="InterPro"/>
</dbReference>
<dbReference type="GO" id="GO:0050482">
    <property type="term" value="P:arachidonate secretion"/>
    <property type="evidence" value="ECO:0007669"/>
    <property type="project" value="InterPro"/>
</dbReference>
<organism evidence="2 3">
    <name type="scientific">Bemisia tabaci</name>
    <name type="common">Sweetpotato whitefly</name>
    <name type="synonym">Aleurodes tabaci</name>
    <dbReference type="NCBI Taxonomy" id="7038"/>
    <lineage>
        <taxon>Eukaryota</taxon>
        <taxon>Metazoa</taxon>
        <taxon>Ecdysozoa</taxon>
        <taxon>Arthropoda</taxon>
        <taxon>Hexapoda</taxon>
        <taxon>Insecta</taxon>
        <taxon>Pterygota</taxon>
        <taxon>Neoptera</taxon>
        <taxon>Paraneoptera</taxon>
        <taxon>Hemiptera</taxon>
        <taxon>Sternorrhyncha</taxon>
        <taxon>Aleyrodoidea</taxon>
        <taxon>Aleyrodidae</taxon>
        <taxon>Aleyrodinae</taxon>
        <taxon>Bemisia</taxon>
    </lineage>
</organism>
<dbReference type="GO" id="GO:0004623">
    <property type="term" value="F:phospholipase A2 activity"/>
    <property type="evidence" value="ECO:0007669"/>
    <property type="project" value="InterPro"/>
</dbReference>
<dbReference type="Pfam" id="PF08398">
    <property type="entry name" value="Phospholip_A2_4"/>
    <property type="match status" value="1"/>
</dbReference>
<dbReference type="InterPro" id="IPR036444">
    <property type="entry name" value="PLipase_A2_dom_sf"/>
</dbReference>
<gene>
    <name evidence="2" type="ORF">BEMITA_LOCUS8138</name>
</gene>
<name>A0A9P0AD92_BEMTA</name>
<dbReference type="InterPro" id="IPR013607">
    <property type="entry name" value="Phospholipase_A2-like"/>
</dbReference>